<accession>A0AAC9PSH1</accession>
<dbReference type="PANTHER" id="PTHR34580">
    <property type="match status" value="1"/>
</dbReference>
<dbReference type="InterPro" id="IPR026881">
    <property type="entry name" value="WYL_dom"/>
</dbReference>
<dbReference type="PROSITE" id="PS51000">
    <property type="entry name" value="HTH_DEOR_2"/>
    <property type="match status" value="1"/>
</dbReference>
<organism evidence="6 7">
    <name type="scientific">Actinoalloteichus fjordicus</name>
    <dbReference type="NCBI Taxonomy" id="1612552"/>
    <lineage>
        <taxon>Bacteria</taxon>
        <taxon>Bacillati</taxon>
        <taxon>Actinomycetota</taxon>
        <taxon>Actinomycetes</taxon>
        <taxon>Pseudonocardiales</taxon>
        <taxon>Pseudonocardiaceae</taxon>
        <taxon>Actinoalloteichus</taxon>
    </lineage>
</organism>
<dbReference type="EMBL" id="CP016076">
    <property type="protein sequence ID" value="APU14992.1"/>
    <property type="molecule type" value="Genomic_DNA"/>
</dbReference>
<sequence>MSVTTARLLGVSRNMPARMLRLVSLLQSGREWTGGPLAERLGVTDRTVRRDVDRLRALDYPVQGTTGIAGGYRLSSGRNLPPLMLDDDESVAVAVALRTAAGGMTGIEETAVRALAKLDRLLPARLRPKVAAVADMTVSVTARAGPDVDPATLLALASGCREREVLTFDHRGRSGDRAPRRVEPHRLVVSHGLWYLLAFDLDRDAWRTFRVDRVTDPRPTGRRARSRLAPADVVALLTRSVTTAPYRHTAEVTVTATAAEVRACLPTTIPDRITTLDEHRCLVRLGADSLDSITGDVTALFVLGPTVTVESGPPLTDHLRTLAHRLATAVTPTGGARPPGGDPPHRPAV</sequence>
<evidence type="ECO:0000256" key="4">
    <source>
        <dbReference type="SAM" id="MobiDB-lite"/>
    </source>
</evidence>
<evidence type="ECO:0000256" key="1">
    <source>
        <dbReference type="ARBA" id="ARBA00023015"/>
    </source>
</evidence>
<dbReference type="InterPro" id="IPR036388">
    <property type="entry name" value="WH-like_DNA-bd_sf"/>
</dbReference>
<name>A0AAC9PSH1_9PSEU</name>
<feature type="region of interest" description="Disordered" evidence="4">
    <location>
        <begin position="329"/>
        <end position="349"/>
    </location>
</feature>
<dbReference type="PROSITE" id="PS52050">
    <property type="entry name" value="WYL"/>
    <property type="match status" value="1"/>
</dbReference>
<reference evidence="7" key="1">
    <citation type="submission" date="2016-06" db="EMBL/GenBank/DDBJ databases">
        <title>Complete genome sequence of Actinoalloteichus fjordicus DSM 46855 (=ADI127-17), type strain of the new species Actinoalloteichus fjordicus.</title>
        <authorList>
            <person name="Ruckert C."/>
            <person name="Nouioui I."/>
            <person name="Willmese J."/>
            <person name="van Wezel G."/>
            <person name="Klenk H.-P."/>
            <person name="Kalinowski J."/>
            <person name="Zotchev S.B."/>
        </authorList>
    </citation>
    <scope>NUCLEOTIDE SEQUENCE [LARGE SCALE GENOMIC DNA]</scope>
    <source>
        <strain evidence="7">ADI127-7</strain>
    </source>
</reference>
<dbReference type="PROSITE" id="PS00894">
    <property type="entry name" value="HTH_DEOR_1"/>
    <property type="match status" value="1"/>
</dbReference>
<dbReference type="KEGG" id="acad:UA74_14680"/>
<keyword evidence="1" id="KW-0805">Transcription regulation</keyword>
<dbReference type="Gene3D" id="1.10.10.10">
    <property type="entry name" value="Winged helix-like DNA-binding domain superfamily/Winged helix DNA-binding domain"/>
    <property type="match status" value="1"/>
</dbReference>
<evidence type="ECO:0000256" key="3">
    <source>
        <dbReference type="ARBA" id="ARBA00023163"/>
    </source>
</evidence>
<dbReference type="InterPro" id="IPR001034">
    <property type="entry name" value="DeoR_HTH"/>
</dbReference>
<evidence type="ECO:0000256" key="2">
    <source>
        <dbReference type="ARBA" id="ARBA00023125"/>
    </source>
</evidence>
<dbReference type="InterPro" id="IPR018356">
    <property type="entry name" value="Tscrpt_reg_HTH_DeoR_CS"/>
</dbReference>
<dbReference type="AlphaFoldDB" id="A0AAC9PSH1"/>
<dbReference type="Pfam" id="PF13280">
    <property type="entry name" value="WYL"/>
    <property type="match status" value="1"/>
</dbReference>
<dbReference type="Pfam" id="PF08279">
    <property type="entry name" value="HTH_11"/>
    <property type="match status" value="1"/>
</dbReference>
<dbReference type="GO" id="GO:0003700">
    <property type="term" value="F:DNA-binding transcription factor activity"/>
    <property type="evidence" value="ECO:0007669"/>
    <property type="project" value="InterPro"/>
</dbReference>
<evidence type="ECO:0000259" key="5">
    <source>
        <dbReference type="PROSITE" id="PS51000"/>
    </source>
</evidence>
<dbReference type="InterPro" id="IPR036390">
    <property type="entry name" value="WH_DNA-bd_sf"/>
</dbReference>
<dbReference type="SUPFAM" id="SSF46785">
    <property type="entry name" value="Winged helix' DNA-binding domain"/>
    <property type="match status" value="1"/>
</dbReference>
<dbReference type="InterPro" id="IPR051534">
    <property type="entry name" value="CBASS_pafABC_assoc_protein"/>
</dbReference>
<keyword evidence="7" id="KW-1185">Reference proteome</keyword>
<dbReference type="Proteomes" id="UP000185511">
    <property type="component" value="Chromosome"/>
</dbReference>
<keyword evidence="3" id="KW-0804">Transcription</keyword>
<feature type="domain" description="HTH deoR-type" evidence="5">
    <location>
        <begin position="15"/>
        <end position="74"/>
    </location>
</feature>
<evidence type="ECO:0000313" key="7">
    <source>
        <dbReference type="Proteomes" id="UP000185511"/>
    </source>
</evidence>
<proteinExistence type="predicted"/>
<dbReference type="PANTHER" id="PTHR34580:SF3">
    <property type="entry name" value="PROTEIN PAFB"/>
    <property type="match status" value="1"/>
</dbReference>
<dbReference type="GO" id="GO:0003677">
    <property type="term" value="F:DNA binding"/>
    <property type="evidence" value="ECO:0007669"/>
    <property type="project" value="UniProtKB-KW"/>
</dbReference>
<dbReference type="InterPro" id="IPR013196">
    <property type="entry name" value="HTH_11"/>
</dbReference>
<evidence type="ECO:0000313" key="6">
    <source>
        <dbReference type="EMBL" id="APU14992.1"/>
    </source>
</evidence>
<dbReference type="RefSeq" id="WP_232237766.1">
    <property type="nucleotide sequence ID" value="NZ_CP016076.1"/>
</dbReference>
<keyword evidence="2" id="KW-0238">DNA-binding</keyword>
<gene>
    <name evidence="6" type="ORF">UA74_14680</name>
</gene>
<protein>
    <submittedName>
        <fullName evidence="6">Transcriptional regulator</fullName>
    </submittedName>
</protein>